<keyword evidence="4" id="KW-1185">Reference proteome</keyword>
<dbReference type="Gene3D" id="3.20.20.150">
    <property type="entry name" value="Divalent-metal-dependent TIM barrel enzymes"/>
    <property type="match status" value="1"/>
</dbReference>
<keyword evidence="3" id="KW-0413">Isomerase</keyword>
<dbReference type="RefSeq" id="WP_191828976.1">
    <property type="nucleotide sequence ID" value="NZ_JACYHB010000007.1"/>
</dbReference>
<evidence type="ECO:0000313" key="4">
    <source>
        <dbReference type="Proteomes" id="UP000610846"/>
    </source>
</evidence>
<sequence length="276" mass="30316">MVWTLSGFADEISPDLATQCEVAVRLGLRFVEFRSAWETNVLDLDEGQLGRVGEMLGRHDLQVSSVGSPIGKISVDEDFEPHLARMRHAARVARLLGAPYIRVFSFFVRPGEDPRASRDVVLRRMTVLAEVAAQAGVVLLHENEKDIYGDTPERCLDVVESVGSEHLRLAWDAANFVQVGVRPFTDGFRMLRPHLEYVQIKDAVRGTGEVVPAGRGDGEVAETVRALHADGFDGFFSLEPHLGSAHTLGGFSGPELFTEAWEAFTGILDAEQVAYA</sequence>
<dbReference type="Pfam" id="PF01261">
    <property type="entry name" value="AP_endonuc_2"/>
    <property type="match status" value="1"/>
</dbReference>
<evidence type="ECO:0000256" key="1">
    <source>
        <dbReference type="ARBA" id="ARBA00023277"/>
    </source>
</evidence>
<protein>
    <submittedName>
        <fullName evidence="3">Sugar phosphate isomerase/epimerase</fullName>
    </submittedName>
</protein>
<dbReference type="Proteomes" id="UP000610846">
    <property type="component" value="Unassembled WGS sequence"/>
</dbReference>
<keyword evidence="1" id="KW-0119">Carbohydrate metabolism</keyword>
<evidence type="ECO:0000313" key="3">
    <source>
        <dbReference type="EMBL" id="MBD8079388.1"/>
    </source>
</evidence>
<comment type="caution">
    <text evidence="3">The sequence shown here is derived from an EMBL/GenBank/DDBJ whole genome shotgun (WGS) entry which is preliminary data.</text>
</comment>
<dbReference type="EMBL" id="JACYHB010000007">
    <property type="protein sequence ID" value="MBD8079388.1"/>
    <property type="molecule type" value="Genomic_DNA"/>
</dbReference>
<gene>
    <name evidence="3" type="ORF">IF651_10025</name>
</gene>
<dbReference type="InterPro" id="IPR050312">
    <property type="entry name" value="IolE/XylAMocC-like"/>
</dbReference>
<dbReference type="AlphaFoldDB" id="A0A927J090"/>
<proteinExistence type="predicted"/>
<dbReference type="SUPFAM" id="SSF51658">
    <property type="entry name" value="Xylose isomerase-like"/>
    <property type="match status" value="1"/>
</dbReference>
<dbReference type="InterPro" id="IPR013022">
    <property type="entry name" value="Xyl_isomerase-like_TIM-brl"/>
</dbReference>
<feature type="domain" description="Xylose isomerase-like TIM barrel" evidence="2">
    <location>
        <begin position="21"/>
        <end position="241"/>
    </location>
</feature>
<dbReference type="PANTHER" id="PTHR12110:SF53">
    <property type="entry name" value="BLR5974 PROTEIN"/>
    <property type="match status" value="1"/>
</dbReference>
<organism evidence="3 4">
    <name type="scientific">Cellulosimicrobium arenosum</name>
    <dbReference type="NCBI Taxonomy" id="2708133"/>
    <lineage>
        <taxon>Bacteria</taxon>
        <taxon>Bacillati</taxon>
        <taxon>Actinomycetota</taxon>
        <taxon>Actinomycetes</taxon>
        <taxon>Micrococcales</taxon>
        <taxon>Promicromonosporaceae</taxon>
        <taxon>Cellulosimicrobium</taxon>
    </lineage>
</organism>
<name>A0A927J090_9MICO</name>
<evidence type="ECO:0000259" key="2">
    <source>
        <dbReference type="Pfam" id="PF01261"/>
    </source>
</evidence>
<reference evidence="3" key="2">
    <citation type="submission" date="2020-09" db="EMBL/GenBank/DDBJ databases">
        <authorList>
            <person name="Yu Y."/>
        </authorList>
    </citation>
    <scope>NUCLEOTIDE SEQUENCE</scope>
    <source>
        <strain evidence="3">KCTC 49039</strain>
    </source>
</reference>
<dbReference type="PANTHER" id="PTHR12110">
    <property type="entry name" value="HYDROXYPYRUVATE ISOMERASE"/>
    <property type="match status" value="1"/>
</dbReference>
<accession>A0A927J090</accession>
<dbReference type="GO" id="GO:0016853">
    <property type="term" value="F:isomerase activity"/>
    <property type="evidence" value="ECO:0007669"/>
    <property type="project" value="UniProtKB-KW"/>
</dbReference>
<reference evidence="3" key="1">
    <citation type="journal article" date="2018" name="Curr. Microbiol.">
        <title>Cellulosimicrobium arenosum sp. nov., Isolated from Marine Sediment Sand.</title>
        <authorList>
            <person name="Oh M."/>
            <person name="Kim J.H."/>
            <person name="Yoon J.H."/>
            <person name="Schumann P."/>
            <person name="Kim W."/>
        </authorList>
    </citation>
    <scope>NUCLEOTIDE SEQUENCE</scope>
    <source>
        <strain evidence="3">KCTC 49039</strain>
    </source>
</reference>
<dbReference type="InterPro" id="IPR036237">
    <property type="entry name" value="Xyl_isomerase-like_sf"/>
</dbReference>